<feature type="compositionally biased region" description="Basic residues" evidence="1">
    <location>
        <begin position="85"/>
        <end position="100"/>
    </location>
</feature>
<comment type="caution">
    <text evidence="2">The sequence shown here is derived from an EMBL/GenBank/DDBJ whole genome shotgun (WGS) entry which is preliminary data.</text>
</comment>
<feature type="region of interest" description="Disordered" evidence="1">
    <location>
        <begin position="1"/>
        <end position="100"/>
    </location>
</feature>
<evidence type="ECO:0000313" key="3">
    <source>
        <dbReference type="Proteomes" id="UP001501222"/>
    </source>
</evidence>
<gene>
    <name evidence="2" type="ORF">GCM10022235_04400</name>
</gene>
<evidence type="ECO:0000313" key="2">
    <source>
        <dbReference type="EMBL" id="GAA3540025.1"/>
    </source>
</evidence>
<proteinExistence type="predicted"/>
<dbReference type="Proteomes" id="UP001501222">
    <property type="component" value="Unassembled WGS sequence"/>
</dbReference>
<evidence type="ECO:0000256" key="1">
    <source>
        <dbReference type="SAM" id="MobiDB-lite"/>
    </source>
</evidence>
<protein>
    <submittedName>
        <fullName evidence="2">Uncharacterized protein</fullName>
    </submittedName>
</protein>
<keyword evidence="3" id="KW-1185">Reference proteome</keyword>
<reference evidence="3" key="1">
    <citation type="journal article" date="2019" name="Int. J. Syst. Evol. Microbiol.">
        <title>The Global Catalogue of Microorganisms (GCM) 10K type strain sequencing project: providing services to taxonomists for standard genome sequencing and annotation.</title>
        <authorList>
            <consortium name="The Broad Institute Genomics Platform"/>
            <consortium name="The Broad Institute Genome Sequencing Center for Infectious Disease"/>
            <person name="Wu L."/>
            <person name="Ma J."/>
        </authorList>
    </citation>
    <scope>NUCLEOTIDE SEQUENCE [LARGE SCALE GENOMIC DNA]</scope>
    <source>
        <strain evidence="3">JCM 16928</strain>
    </source>
</reference>
<organism evidence="2 3">
    <name type="scientific">Kribbella ginsengisoli</name>
    <dbReference type="NCBI Taxonomy" id="363865"/>
    <lineage>
        <taxon>Bacteria</taxon>
        <taxon>Bacillati</taxon>
        <taxon>Actinomycetota</taxon>
        <taxon>Actinomycetes</taxon>
        <taxon>Propionibacteriales</taxon>
        <taxon>Kribbellaceae</taxon>
        <taxon>Kribbella</taxon>
    </lineage>
</organism>
<name>A0ABP6VW04_9ACTN</name>
<dbReference type="EMBL" id="BAABAA010000001">
    <property type="protein sequence ID" value="GAA3540025.1"/>
    <property type="molecule type" value="Genomic_DNA"/>
</dbReference>
<feature type="compositionally biased region" description="Pro residues" evidence="1">
    <location>
        <begin position="35"/>
        <end position="46"/>
    </location>
</feature>
<accession>A0ABP6VW04</accession>
<sequence length="151" mass="16133">MHTDPAIASSNQSRAPSRGLTPELVGCPTRIRAGNPPPAGLTPPNPRHPHRAPTLTASAPDGDRQAAGGGRWHRTRGRAVSPTSRWRHGFGGRGRRVGGKRRWEGVVGRREAAVGQWEGVVGRREAAVGQWEGVVGRREAAVGRWEGAVGR</sequence>